<dbReference type="NCBIfam" id="TIGR00732">
    <property type="entry name" value="dprA"/>
    <property type="match status" value="1"/>
</dbReference>
<feature type="domain" description="DprA winged helix" evidence="3">
    <location>
        <begin position="304"/>
        <end position="357"/>
    </location>
</feature>
<evidence type="ECO:0000313" key="5">
    <source>
        <dbReference type="Proteomes" id="UP000253490"/>
    </source>
</evidence>
<dbReference type="InterPro" id="IPR003488">
    <property type="entry name" value="DprA"/>
</dbReference>
<evidence type="ECO:0000259" key="3">
    <source>
        <dbReference type="Pfam" id="PF17782"/>
    </source>
</evidence>
<accession>A0A366I1G8</accession>
<dbReference type="AlphaFoldDB" id="A0A366I1G8"/>
<dbReference type="GO" id="GO:0009294">
    <property type="term" value="P:DNA-mediated transformation"/>
    <property type="evidence" value="ECO:0007669"/>
    <property type="project" value="InterPro"/>
</dbReference>
<keyword evidence="5" id="KW-1185">Reference proteome</keyword>
<dbReference type="Pfam" id="PF17782">
    <property type="entry name" value="WHD_DprA"/>
    <property type="match status" value="1"/>
</dbReference>
<evidence type="ECO:0000313" key="4">
    <source>
        <dbReference type="EMBL" id="RBP59963.1"/>
    </source>
</evidence>
<dbReference type="OrthoDB" id="9785707at2"/>
<dbReference type="InterPro" id="IPR041614">
    <property type="entry name" value="DprA_WH"/>
</dbReference>
<gene>
    <name evidence="4" type="ORF">DES36_11758</name>
</gene>
<dbReference type="PANTHER" id="PTHR43022:SF1">
    <property type="entry name" value="PROTEIN SMF"/>
    <property type="match status" value="1"/>
</dbReference>
<protein>
    <submittedName>
        <fullName evidence="4">DNA processing protein</fullName>
    </submittedName>
</protein>
<dbReference type="Gene3D" id="1.10.10.10">
    <property type="entry name" value="Winged helix-like DNA-binding domain superfamily/Winged helix DNA-binding domain"/>
    <property type="match status" value="1"/>
</dbReference>
<dbReference type="SUPFAM" id="SSF102405">
    <property type="entry name" value="MCP/YpsA-like"/>
    <property type="match status" value="1"/>
</dbReference>
<dbReference type="EMBL" id="QNRX01000017">
    <property type="protein sequence ID" value="RBP59963.1"/>
    <property type="molecule type" value="Genomic_DNA"/>
</dbReference>
<feature type="domain" description="Smf/DprA SLOG" evidence="2">
    <location>
        <begin position="78"/>
        <end position="287"/>
    </location>
</feature>
<dbReference type="InterPro" id="IPR057666">
    <property type="entry name" value="DrpA_SLOG"/>
</dbReference>
<name>A0A366I1G8_9FIRM</name>
<reference evidence="4 5" key="1">
    <citation type="submission" date="2018-06" db="EMBL/GenBank/DDBJ databases">
        <title>Genomic Encyclopedia of Type Strains, Phase IV (KMG-IV): sequencing the most valuable type-strain genomes for metagenomic binning, comparative biology and taxonomic classification.</title>
        <authorList>
            <person name="Goeker M."/>
        </authorList>
    </citation>
    <scope>NUCLEOTIDE SEQUENCE [LARGE SCALE GENOMIC DNA]</scope>
    <source>
        <strain evidence="4 5">DSM 22112</strain>
    </source>
</reference>
<comment type="caution">
    <text evidence="4">The sequence shown here is derived from an EMBL/GenBank/DDBJ whole genome shotgun (WGS) entry which is preliminary data.</text>
</comment>
<dbReference type="PANTHER" id="PTHR43022">
    <property type="entry name" value="PROTEIN SMF"/>
    <property type="match status" value="1"/>
</dbReference>
<sequence>MEDREYILWMSLLKTISVKNFYDLYKHFDSMATLYHCSQEELSRCNLLNFAQIQNIVSSKSDGSLEKYLEMLQQKKIKYLTINDNSYPFILKNIYLPPPVLYYYGKIEEVPFEHSIALVGSRNASYYGLKMSEKIAFELASLGITVVSGMARGVDSMAHVGALKGGGKTVAVLGNGIDIIYPKENSKLYKEIMENGLVLSEYPPEVQPMPYNFPRRNRIISGLSIGIVVVEATAKSGSLITAKYALEQGREVYALPGNVNNKNSTGTNLLIKDGAKLVTSCKDILDDVFPMFSSKKEELEPFDEMNLSKEEKEIIKYIKMGYWDADKLCQKLNLPINQIQTTLTTLEIKGRIAIYKGNYFIK</sequence>
<dbReference type="Proteomes" id="UP000253490">
    <property type="component" value="Unassembled WGS sequence"/>
</dbReference>
<proteinExistence type="inferred from homology"/>
<dbReference type="Pfam" id="PF02481">
    <property type="entry name" value="DNA_processg_A"/>
    <property type="match status" value="1"/>
</dbReference>
<dbReference type="RefSeq" id="WP_113921418.1">
    <property type="nucleotide sequence ID" value="NZ_QNRX01000017.1"/>
</dbReference>
<organism evidence="4 5">
    <name type="scientific">Alkalibaculum bacchi</name>
    <dbReference type="NCBI Taxonomy" id="645887"/>
    <lineage>
        <taxon>Bacteria</taxon>
        <taxon>Bacillati</taxon>
        <taxon>Bacillota</taxon>
        <taxon>Clostridia</taxon>
        <taxon>Eubacteriales</taxon>
        <taxon>Eubacteriaceae</taxon>
        <taxon>Alkalibaculum</taxon>
    </lineage>
</organism>
<evidence type="ECO:0000259" key="2">
    <source>
        <dbReference type="Pfam" id="PF02481"/>
    </source>
</evidence>
<dbReference type="InterPro" id="IPR036388">
    <property type="entry name" value="WH-like_DNA-bd_sf"/>
</dbReference>
<comment type="similarity">
    <text evidence="1">Belongs to the DprA/Smf family.</text>
</comment>
<dbReference type="Gene3D" id="3.40.50.450">
    <property type="match status" value="1"/>
</dbReference>
<evidence type="ECO:0000256" key="1">
    <source>
        <dbReference type="ARBA" id="ARBA00006525"/>
    </source>
</evidence>